<dbReference type="PANTHER" id="PTHR47990">
    <property type="entry name" value="2-OXOGLUTARATE (2OG) AND FE(II)-DEPENDENT OXYGENASE SUPERFAMILY PROTEIN-RELATED"/>
    <property type="match status" value="1"/>
</dbReference>
<evidence type="ECO:0000313" key="11">
    <source>
        <dbReference type="EMBL" id="GER34987.1"/>
    </source>
</evidence>
<accession>A0A5A7PRT7</accession>
<comment type="pathway">
    <text evidence="6">Plant hormone biosynthesis; gibberellin biosynthesis.</text>
</comment>
<comment type="catalytic activity">
    <reaction evidence="8">
        <text>gibberellin A12 + 2 2-oxoglutarate + 3 O2 + H(+) = gibberellin A9 + 2 succinate + 3 CO2 + 2 H2O</text>
        <dbReference type="Rhea" id="RHEA:60772"/>
        <dbReference type="ChEBI" id="CHEBI:15377"/>
        <dbReference type="ChEBI" id="CHEBI:15378"/>
        <dbReference type="ChEBI" id="CHEBI:15379"/>
        <dbReference type="ChEBI" id="CHEBI:16526"/>
        <dbReference type="ChEBI" id="CHEBI:16810"/>
        <dbReference type="ChEBI" id="CHEBI:30031"/>
        <dbReference type="ChEBI" id="CHEBI:58627"/>
        <dbReference type="ChEBI" id="CHEBI:73255"/>
    </reaction>
    <physiologicalReaction direction="left-to-right" evidence="8">
        <dbReference type="Rhea" id="RHEA:60773"/>
    </physiologicalReaction>
</comment>
<comment type="caution">
    <text evidence="11">The sequence shown here is derived from an EMBL/GenBank/DDBJ whole genome shotgun (WGS) entry which is preliminary data.</text>
</comment>
<evidence type="ECO:0000256" key="6">
    <source>
        <dbReference type="ARBA" id="ARBA00037909"/>
    </source>
</evidence>
<dbReference type="Pfam" id="PF03171">
    <property type="entry name" value="2OG-FeII_Oxy"/>
    <property type="match status" value="1"/>
</dbReference>
<dbReference type="GO" id="GO:0009805">
    <property type="term" value="P:coumarin biosynthetic process"/>
    <property type="evidence" value="ECO:0007669"/>
    <property type="project" value="UniProtKB-ARBA"/>
</dbReference>
<gene>
    <name evidence="11" type="ORF">STAS_11241</name>
</gene>
<evidence type="ECO:0000256" key="5">
    <source>
        <dbReference type="ARBA" id="ARBA00023004"/>
    </source>
</evidence>
<comment type="cofactor">
    <cofactor evidence="1">
        <name>L-ascorbate</name>
        <dbReference type="ChEBI" id="CHEBI:38290"/>
    </cofactor>
</comment>
<reference evidence="12" key="1">
    <citation type="journal article" date="2019" name="Curr. Biol.">
        <title>Genome Sequence of Striga asiatica Provides Insight into the Evolution of Plant Parasitism.</title>
        <authorList>
            <person name="Yoshida S."/>
            <person name="Kim S."/>
            <person name="Wafula E.K."/>
            <person name="Tanskanen J."/>
            <person name="Kim Y.M."/>
            <person name="Honaas L."/>
            <person name="Yang Z."/>
            <person name="Spallek T."/>
            <person name="Conn C.E."/>
            <person name="Ichihashi Y."/>
            <person name="Cheong K."/>
            <person name="Cui S."/>
            <person name="Der J.P."/>
            <person name="Gundlach H."/>
            <person name="Jiao Y."/>
            <person name="Hori C."/>
            <person name="Ishida J.K."/>
            <person name="Kasahara H."/>
            <person name="Kiba T."/>
            <person name="Kim M.S."/>
            <person name="Koo N."/>
            <person name="Laohavisit A."/>
            <person name="Lee Y.H."/>
            <person name="Lumba S."/>
            <person name="McCourt P."/>
            <person name="Mortimer J.C."/>
            <person name="Mutuku J.M."/>
            <person name="Nomura T."/>
            <person name="Sasaki-Sekimoto Y."/>
            <person name="Seto Y."/>
            <person name="Wang Y."/>
            <person name="Wakatake T."/>
            <person name="Sakakibara H."/>
            <person name="Demura T."/>
            <person name="Yamaguchi S."/>
            <person name="Yoneyama K."/>
            <person name="Manabe R.I."/>
            <person name="Nelson D.C."/>
            <person name="Schulman A.H."/>
            <person name="Timko M.P."/>
            <person name="dePamphilis C.W."/>
            <person name="Choi D."/>
            <person name="Shirasu K."/>
        </authorList>
    </citation>
    <scope>NUCLEOTIDE SEQUENCE [LARGE SCALE GENOMIC DNA]</scope>
    <source>
        <strain evidence="12">cv. UVA1</strain>
    </source>
</reference>
<dbReference type="Gene3D" id="2.60.120.330">
    <property type="entry name" value="B-lactam Antibiotic, Isopenicillin N Synthase, Chain"/>
    <property type="match status" value="1"/>
</dbReference>
<keyword evidence="4 9" id="KW-0560">Oxidoreductase</keyword>
<proteinExistence type="inferred from homology"/>
<dbReference type="InterPro" id="IPR027443">
    <property type="entry name" value="IPNS-like_sf"/>
</dbReference>
<sequence length="385" mass="44099">MTDYITTNKAFMPHHQLTNSLPKPIIFDASLLNLESNIPSQFIWPDHEKPCPEPMELDVPLIDLTGFLSDDIAASTRAAKLVGEACRKHGFFMVVNHGIDFNLILDAHQCMDDFFKQPLVQKQRAQRKLGEHCGYASSFTGRFMSKLPWKETLSFEYFARDGYSRNVEEYFKRTLGQNFGKSGKVYQEYCGSMSKLSLAIMELLAMSLGVERNHFKAFFEANESIMRLNYYPPCQKPDQTLGTGPHCDPTSLTILHQDSVGGLQVFVDDQWRSINPIPNAFVVNIGDTFMALSNGKYKSCLHRAVVNSKSSRKSLAFFLCPNKDKLVRPPAELVDKNSPRIYPDFKWPALLEFTQKHYRADMNTLQNFSKWILEQQDKTHHHQLL</sequence>
<dbReference type="Proteomes" id="UP000325081">
    <property type="component" value="Unassembled WGS sequence"/>
</dbReference>
<dbReference type="Pfam" id="PF14226">
    <property type="entry name" value="DIOX_N"/>
    <property type="match status" value="1"/>
</dbReference>
<keyword evidence="12" id="KW-1185">Reference proteome</keyword>
<evidence type="ECO:0000256" key="9">
    <source>
        <dbReference type="RuleBase" id="RU003682"/>
    </source>
</evidence>
<evidence type="ECO:0000256" key="2">
    <source>
        <dbReference type="ARBA" id="ARBA00004972"/>
    </source>
</evidence>
<dbReference type="InterPro" id="IPR005123">
    <property type="entry name" value="Oxoglu/Fe-dep_dioxygenase_dom"/>
</dbReference>
<dbReference type="PROSITE" id="PS51471">
    <property type="entry name" value="FE2OG_OXY"/>
    <property type="match status" value="1"/>
</dbReference>
<dbReference type="EMBL" id="BKCP01004960">
    <property type="protein sequence ID" value="GER34987.1"/>
    <property type="molecule type" value="Genomic_DNA"/>
</dbReference>
<protein>
    <submittedName>
        <fullName evidence="11">Gibberellin 20 oxidase 2</fullName>
    </submittedName>
</protein>
<keyword evidence="5 9" id="KW-0408">Iron</keyword>
<dbReference type="InterPro" id="IPR050231">
    <property type="entry name" value="Iron_ascorbate_oxido_reductase"/>
</dbReference>
<dbReference type="GO" id="GO:0046872">
    <property type="term" value="F:metal ion binding"/>
    <property type="evidence" value="ECO:0007669"/>
    <property type="project" value="UniProtKB-KW"/>
</dbReference>
<dbReference type="InterPro" id="IPR044861">
    <property type="entry name" value="IPNS-like_FE2OG_OXY"/>
</dbReference>
<evidence type="ECO:0000256" key="7">
    <source>
        <dbReference type="ARBA" id="ARBA00043997"/>
    </source>
</evidence>
<dbReference type="SUPFAM" id="SSF51197">
    <property type="entry name" value="Clavaminate synthase-like"/>
    <property type="match status" value="1"/>
</dbReference>
<evidence type="ECO:0000256" key="8">
    <source>
        <dbReference type="ARBA" id="ARBA00050508"/>
    </source>
</evidence>
<dbReference type="AlphaFoldDB" id="A0A5A7PRT7"/>
<dbReference type="PRINTS" id="PR00682">
    <property type="entry name" value="IPNSYNTHASE"/>
</dbReference>
<dbReference type="GO" id="GO:0002238">
    <property type="term" value="P:response to molecule of fungal origin"/>
    <property type="evidence" value="ECO:0007669"/>
    <property type="project" value="UniProtKB-ARBA"/>
</dbReference>
<feature type="domain" description="Fe2OG dioxygenase" evidence="10">
    <location>
        <begin position="222"/>
        <end position="321"/>
    </location>
</feature>
<evidence type="ECO:0000313" key="12">
    <source>
        <dbReference type="Proteomes" id="UP000325081"/>
    </source>
</evidence>
<evidence type="ECO:0000259" key="10">
    <source>
        <dbReference type="PROSITE" id="PS51471"/>
    </source>
</evidence>
<organism evidence="11 12">
    <name type="scientific">Striga asiatica</name>
    <name type="common">Asiatic witchweed</name>
    <name type="synonym">Buchnera asiatica</name>
    <dbReference type="NCBI Taxonomy" id="4170"/>
    <lineage>
        <taxon>Eukaryota</taxon>
        <taxon>Viridiplantae</taxon>
        <taxon>Streptophyta</taxon>
        <taxon>Embryophyta</taxon>
        <taxon>Tracheophyta</taxon>
        <taxon>Spermatophyta</taxon>
        <taxon>Magnoliopsida</taxon>
        <taxon>eudicotyledons</taxon>
        <taxon>Gunneridae</taxon>
        <taxon>Pentapetalae</taxon>
        <taxon>asterids</taxon>
        <taxon>lamiids</taxon>
        <taxon>Lamiales</taxon>
        <taxon>Orobanchaceae</taxon>
        <taxon>Buchnereae</taxon>
        <taxon>Striga</taxon>
    </lineage>
</organism>
<dbReference type="GO" id="GO:0009686">
    <property type="term" value="P:gibberellin biosynthetic process"/>
    <property type="evidence" value="ECO:0007669"/>
    <property type="project" value="UniProtKB-ARBA"/>
</dbReference>
<dbReference type="InterPro" id="IPR026992">
    <property type="entry name" value="DIOX_N"/>
</dbReference>
<evidence type="ECO:0000256" key="3">
    <source>
        <dbReference type="ARBA" id="ARBA00022723"/>
    </source>
</evidence>
<keyword evidence="3 9" id="KW-0479">Metal-binding</keyword>
<evidence type="ECO:0000256" key="4">
    <source>
        <dbReference type="ARBA" id="ARBA00023002"/>
    </source>
</evidence>
<dbReference type="OrthoDB" id="288590at2759"/>
<dbReference type="GO" id="GO:0045544">
    <property type="term" value="F:gibberellin 20-oxidase activity"/>
    <property type="evidence" value="ECO:0007669"/>
    <property type="project" value="UniProtKB-ARBA"/>
</dbReference>
<comment type="similarity">
    <text evidence="7">Belongs to the iron/ascorbate-dependent oxidoreductase family. GA20OX subfamily.</text>
</comment>
<dbReference type="FunFam" id="2.60.120.330:FF:000003">
    <property type="entry name" value="Gibberellin 20 oxidase 2"/>
    <property type="match status" value="1"/>
</dbReference>
<comment type="pathway">
    <text evidence="2">Hormone biosynthesis.</text>
</comment>
<name>A0A5A7PRT7_STRAF</name>
<evidence type="ECO:0000256" key="1">
    <source>
        <dbReference type="ARBA" id="ARBA00001961"/>
    </source>
</evidence>